<sequence length="73" mass="8154">MTCGHPRSNAMDRQRGRKASRVSRAGVCARLLVGFGQETLEGGCRMRREWFIAVRAQSRGVFSVPDINFEGLN</sequence>
<accession>A0A0C3P739</accession>
<evidence type="ECO:0000313" key="3">
    <source>
        <dbReference type="Proteomes" id="UP000054217"/>
    </source>
</evidence>
<dbReference type="Proteomes" id="UP000054217">
    <property type="component" value="Unassembled WGS sequence"/>
</dbReference>
<gene>
    <name evidence="2" type="ORF">M404DRAFT_618836</name>
</gene>
<keyword evidence="3" id="KW-1185">Reference proteome</keyword>
<dbReference type="EMBL" id="KN831976">
    <property type="protein sequence ID" value="KIO03401.1"/>
    <property type="molecule type" value="Genomic_DNA"/>
</dbReference>
<dbReference type="InParanoid" id="A0A0C3P739"/>
<name>A0A0C3P739_PISTI</name>
<reference evidence="2 3" key="1">
    <citation type="submission" date="2014-04" db="EMBL/GenBank/DDBJ databases">
        <authorList>
            <consortium name="DOE Joint Genome Institute"/>
            <person name="Kuo A."/>
            <person name="Kohler A."/>
            <person name="Costa M.D."/>
            <person name="Nagy L.G."/>
            <person name="Floudas D."/>
            <person name="Copeland A."/>
            <person name="Barry K.W."/>
            <person name="Cichocki N."/>
            <person name="Veneault-Fourrey C."/>
            <person name="LaButti K."/>
            <person name="Lindquist E.A."/>
            <person name="Lipzen A."/>
            <person name="Lundell T."/>
            <person name="Morin E."/>
            <person name="Murat C."/>
            <person name="Sun H."/>
            <person name="Tunlid A."/>
            <person name="Henrissat B."/>
            <person name="Grigoriev I.V."/>
            <person name="Hibbett D.S."/>
            <person name="Martin F."/>
            <person name="Nordberg H.P."/>
            <person name="Cantor M.N."/>
            <person name="Hua S.X."/>
        </authorList>
    </citation>
    <scope>NUCLEOTIDE SEQUENCE [LARGE SCALE GENOMIC DNA]</scope>
    <source>
        <strain evidence="2 3">Marx 270</strain>
    </source>
</reference>
<organism evidence="2 3">
    <name type="scientific">Pisolithus tinctorius Marx 270</name>
    <dbReference type="NCBI Taxonomy" id="870435"/>
    <lineage>
        <taxon>Eukaryota</taxon>
        <taxon>Fungi</taxon>
        <taxon>Dikarya</taxon>
        <taxon>Basidiomycota</taxon>
        <taxon>Agaricomycotina</taxon>
        <taxon>Agaricomycetes</taxon>
        <taxon>Agaricomycetidae</taxon>
        <taxon>Boletales</taxon>
        <taxon>Sclerodermatineae</taxon>
        <taxon>Pisolithaceae</taxon>
        <taxon>Pisolithus</taxon>
    </lineage>
</organism>
<reference evidence="3" key="2">
    <citation type="submission" date="2015-01" db="EMBL/GenBank/DDBJ databases">
        <title>Evolutionary Origins and Diversification of the Mycorrhizal Mutualists.</title>
        <authorList>
            <consortium name="DOE Joint Genome Institute"/>
            <consortium name="Mycorrhizal Genomics Consortium"/>
            <person name="Kohler A."/>
            <person name="Kuo A."/>
            <person name="Nagy L.G."/>
            <person name="Floudas D."/>
            <person name="Copeland A."/>
            <person name="Barry K.W."/>
            <person name="Cichocki N."/>
            <person name="Veneault-Fourrey C."/>
            <person name="LaButti K."/>
            <person name="Lindquist E.A."/>
            <person name="Lipzen A."/>
            <person name="Lundell T."/>
            <person name="Morin E."/>
            <person name="Murat C."/>
            <person name="Riley R."/>
            <person name="Ohm R."/>
            <person name="Sun H."/>
            <person name="Tunlid A."/>
            <person name="Henrissat B."/>
            <person name="Grigoriev I.V."/>
            <person name="Hibbett D.S."/>
            <person name="Martin F."/>
        </authorList>
    </citation>
    <scope>NUCLEOTIDE SEQUENCE [LARGE SCALE GENOMIC DNA]</scope>
    <source>
        <strain evidence="3">Marx 270</strain>
    </source>
</reference>
<evidence type="ECO:0000313" key="2">
    <source>
        <dbReference type="EMBL" id="KIO03401.1"/>
    </source>
</evidence>
<dbReference type="AlphaFoldDB" id="A0A0C3P739"/>
<evidence type="ECO:0000256" key="1">
    <source>
        <dbReference type="SAM" id="MobiDB-lite"/>
    </source>
</evidence>
<feature type="region of interest" description="Disordered" evidence="1">
    <location>
        <begin position="1"/>
        <end position="21"/>
    </location>
</feature>
<dbReference type="HOGENOM" id="CLU_2705842_0_0_1"/>
<protein>
    <submittedName>
        <fullName evidence="2">Uncharacterized protein</fullName>
    </submittedName>
</protein>
<proteinExistence type="predicted"/>